<organism evidence="1 2">
    <name type="scientific">Megaselia scalaris</name>
    <name type="common">Humpbacked fly</name>
    <name type="synonym">Phora scalaris</name>
    <dbReference type="NCBI Taxonomy" id="36166"/>
    <lineage>
        <taxon>Eukaryota</taxon>
        <taxon>Metazoa</taxon>
        <taxon>Ecdysozoa</taxon>
        <taxon>Arthropoda</taxon>
        <taxon>Hexapoda</taxon>
        <taxon>Insecta</taxon>
        <taxon>Pterygota</taxon>
        <taxon>Neoptera</taxon>
        <taxon>Endopterygota</taxon>
        <taxon>Diptera</taxon>
        <taxon>Brachycera</taxon>
        <taxon>Muscomorpha</taxon>
        <taxon>Platypezoidea</taxon>
        <taxon>Phoridae</taxon>
        <taxon>Megaseliini</taxon>
        <taxon>Megaselia</taxon>
    </lineage>
</organism>
<dbReference type="EMBL" id="CAQQ02094101">
    <property type="status" value="NOT_ANNOTATED_CDS"/>
    <property type="molecule type" value="Genomic_DNA"/>
</dbReference>
<reference evidence="1" key="2">
    <citation type="submission" date="2015-06" db="UniProtKB">
        <authorList>
            <consortium name="EnsemblMetazoa"/>
        </authorList>
    </citation>
    <scope>IDENTIFICATION</scope>
</reference>
<keyword evidence="2" id="KW-1185">Reference proteome</keyword>
<accession>T1GTR8</accession>
<dbReference type="EMBL" id="CAQQ02094103">
    <property type="status" value="NOT_ANNOTATED_CDS"/>
    <property type="molecule type" value="Genomic_DNA"/>
</dbReference>
<evidence type="ECO:0000313" key="1">
    <source>
        <dbReference type="EnsemblMetazoa" id="MESCA007109-PA"/>
    </source>
</evidence>
<dbReference type="EMBL" id="CAQQ02094104">
    <property type="status" value="NOT_ANNOTATED_CDS"/>
    <property type="molecule type" value="Genomic_DNA"/>
</dbReference>
<evidence type="ECO:0000313" key="2">
    <source>
        <dbReference type="Proteomes" id="UP000015102"/>
    </source>
</evidence>
<reference evidence="2" key="1">
    <citation type="submission" date="2013-02" db="EMBL/GenBank/DDBJ databases">
        <authorList>
            <person name="Hughes D."/>
        </authorList>
    </citation>
    <scope>NUCLEOTIDE SEQUENCE</scope>
    <source>
        <strain>Durham</strain>
        <strain evidence="2">NC isolate 2 -- Noor lab</strain>
    </source>
</reference>
<dbReference type="STRING" id="36166.T1GTR8"/>
<dbReference type="AlphaFoldDB" id="T1GTR8"/>
<dbReference type="EnsemblMetazoa" id="MESCA007109-RA">
    <property type="protein sequence ID" value="MESCA007109-PA"/>
    <property type="gene ID" value="MESCA007109"/>
</dbReference>
<protein>
    <submittedName>
        <fullName evidence="1">Uncharacterized protein</fullName>
    </submittedName>
</protein>
<name>T1GTR8_MEGSC</name>
<sequence>MELQGHLFYPKLITAEEPHHSRVSCKTSLTMGDDKDIDAEIEDDLLEGNEYQLVLPNGNVIGHRSLNRNR</sequence>
<dbReference type="HOGENOM" id="CLU_2760708_0_0_1"/>
<dbReference type="Proteomes" id="UP000015102">
    <property type="component" value="Unassembled WGS sequence"/>
</dbReference>
<proteinExistence type="predicted"/>
<dbReference type="EMBL" id="CAQQ02094102">
    <property type="status" value="NOT_ANNOTATED_CDS"/>
    <property type="molecule type" value="Genomic_DNA"/>
</dbReference>